<evidence type="ECO:0000313" key="1">
    <source>
        <dbReference type="EMBL" id="EXU95890.1"/>
    </source>
</evidence>
<dbReference type="AlphaFoldDB" id="A0A014MX05"/>
<comment type="caution">
    <text evidence="1">The sequence shown here is derived from an EMBL/GenBank/DDBJ whole genome shotgun (WGS) entry which is preliminary data.</text>
</comment>
<dbReference type="Proteomes" id="UP000030151">
    <property type="component" value="Unassembled WGS sequence"/>
</dbReference>
<sequence>MFHFVTRICSSKILYVTVSLMPIAFPLVPRPLCSDDPTDPRTSEQCNAAQLFVEADPRRYSETPSWTMYQ</sequence>
<evidence type="ECO:0000313" key="2">
    <source>
        <dbReference type="Proteomes" id="UP000030151"/>
    </source>
</evidence>
<reference evidence="1 2" key="1">
    <citation type="submission" date="2014-02" db="EMBL/GenBank/DDBJ databases">
        <title>The genome sequence of the entomopathogenic fungus Metarhizium robertsii ARSEF 2575.</title>
        <authorList>
            <person name="Giuliano Garisto Donzelli B."/>
            <person name="Roe B.A."/>
            <person name="Macmil S.L."/>
            <person name="Krasnoff S.B."/>
            <person name="Gibson D.M."/>
        </authorList>
    </citation>
    <scope>NUCLEOTIDE SEQUENCE [LARGE SCALE GENOMIC DNA]</scope>
    <source>
        <strain evidence="1 2">ARSEF 2575</strain>
    </source>
</reference>
<proteinExistence type="predicted"/>
<dbReference type="EMBL" id="JELW01000061">
    <property type="protein sequence ID" value="EXU95890.1"/>
    <property type="molecule type" value="Genomic_DNA"/>
</dbReference>
<gene>
    <name evidence="1" type="ORF">X797_011012</name>
</gene>
<dbReference type="HOGENOM" id="CLU_2758333_0_0_1"/>
<protein>
    <submittedName>
        <fullName evidence="1">Uncharacterized protein</fullName>
    </submittedName>
</protein>
<accession>A0A014MX05</accession>
<name>A0A014MX05_9HYPO</name>
<organism evidence="1 2">
    <name type="scientific">Metarhizium robertsii</name>
    <dbReference type="NCBI Taxonomy" id="568076"/>
    <lineage>
        <taxon>Eukaryota</taxon>
        <taxon>Fungi</taxon>
        <taxon>Dikarya</taxon>
        <taxon>Ascomycota</taxon>
        <taxon>Pezizomycotina</taxon>
        <taxon>Sordariomycetes</taxon>
        <taxon>Hypocreomycetidae</taxon>
        <taxon>Hypocreales</taxon>
        <taxon>Clavicipitaceae</taxon>
        <taxon>Metarhizium</taxon>
    </lineage>
</organism>